<dbReference type="Proteomes" id="UP000280344">
    <property type="component" value="Chromosome"/>
</dbReference>
<organism evidence="1 2">
    <name type="scientific">Flaviflexus ciconiae</name>
    <dbReference type="NCBI Taxonomy" id="2496867"/>
    <lineage>
        <taxon>Bacteria</taxon>
        <taxon>Bacillati</taxon>
        <taxon>Actinomycetota</taxon>
        <taxon>Actinomycetes</taxon>
        <taxon>Actinomycetales</taxon>
        <taxon>Actinomycetaceae</taxon>
        <taxon>Flaviflexus</taxon>
    </lineage>
</organism>
<dbReference type="RefSeq" id="WP_126703791.1">
    <property type="nucleotide sequence ID" value="NZ_CP034593.1"/>
</dbReference>
<name>A0A3Q9G3X6_9ACTO</name>
<sequence length="196" mass="20744">MNRKLIGVISVFGLSAVIAGAVSWLGNGDSIESHPIVQVAPVIYSSFEDVQDQHDATLVVTVVSVDAEYVDYGRDGKADHADDPGLLMESLTVKVDDVLKGDKLLVGTELTVVQSQFGTMSEASDEEYLVPGNSYVIVASEYVSSPGTVEGKVWSMPLAGQGVFPIVDGEVHPTRADVFPETFDGGAVALDVLDKS</sequence>
<keyword evidence="2" id="KW-1185">Reference proteome</keyword>
<dbReference type="OrthoDB" id="3270852at2"/>
<dbReference type="KEGG" id="flh:EJ997_06175"/>
<evidence type="ECO:0000313" key="2">
    <source>
        <dbReference type="Proteomes" id="UP000280344"/>
    </source>
</evidence>
<proteinExistence type="predicted"/>
<evidence type="ECO:0000313" key="1">
    <source>
        <dbReference type="EMBL" id="AZQ76986.1"/>
    </source>
</evidence>
<protein>
    <submittedName>
        <fullName evidence="1">Uncharacterized protein</fullName>
    </submittedName>
</protein>
<accession>A0A3Q9G3X6</accession>
<dbReference type="AlphaFoldDB" id="A0A3Q9G3X6"/>
<reference evidence="1 2" key="1">
    <citation type="submission" date="2018-12" db="EMBL/GenBank/DDBJ databases">
        <title>Complete genome sequence of Flaviflexus sp. H23T48.</title>
        <authorList>
            <person name="Bae J.-W."/>
            <person name="Lee J.-Y."/>
        </authorList>
    </citation>
    <scope>NUCLEOTIDE SEQUENCE [LARGE SCALE GENOMIC DNA]</scope>
    <source>
        <strain evidence="1 2">H23T48</strain>
    </source>
</reference>
<dbReference type="EMBL" id="CP034593">
    <property type="protein sequence ID" value="AZQ76986.1"/>
    <property type="molecule type" value="Genomic_DNA"/>
</dbReference>
<gene>
    <name evidence="1" type="ORF">EJ997_06175</name>
</gene>